<evidence type="ECO:0000313" key="3">
    <source>
        <dbReference type="Proteomes" id="UP001139887"/>
    </source>
</evidence>
<feature type="compositionally biased region" description="Basic and acidic residues" evidence="1">
    <location>
        <begin position="20"/>
        <end position="30"/>
    </location>
</feature>
<feature type="compositionally biased region" description="Low complexity" evidence="1">
    <location>
        <begin position="189"/>
        <end position="202"/>
    </location>
</feature>
<keyword evidence="3" id="KW-1185">Reference proteome</keyword>
<accession>A0A9W8LW58</accession>
<comment type="caution">
    <text evidence="2">The sequence shown here is derived from an EMBL/GenBank/DDBJ whole genome shotgun (WGS) entry which is preliminary data.</text>
</comment>
<proteinExistence type="predicted"/>
<feature type="region of interest" description="Disordered" evidence="1">
    <location>
        <begin position="189"/>
        <end position="217"/>
    </location>
</feature>
<evidence type="ECO:0000313" key="2">
    <source>
        <dbReference type="EMBL" id="KAJ2842300.1"/>
    </source>
</evidence>
<name>A0A9W8LW58_9FUNG</name>
<feature type="region of interest" description="Disordered" evidence="1">
    <location>
        <begin position="1"/>
        <end position="32"/>
    </location>
</feature>
<feature type="non-terminal residue" evidence="2">
    <location>
        <position position="329"/>
    </location>
</feature>
<reference evidence="2" key="1">
    <citation type="submission" date="2022-07" db="EMBL/GenBank/DDBJ databases">
        <title>Phylogenomic reconstructions and comparative analyses of Kickxellomycotina fungi.</title>
        <authorList>
            <person name="Reynolds N.K."/>
            <person name="Stajich J.E."/>
            <person name="Barry K."/>
            <person name="Grigoriev I.V."/>
            <person name="Crous P."/>
            <person name="Smith M.E."/>
        </authorList>
    </citation>
    <scope>NUCLEOTIDE SEQUENCE</scope>
    <source>
        <strain evidence="2">NRRL 1566</strain>
    </source>
</reference>
<sequence>MHIFGPIKHKRSSQTLSSSKDSKQVSDRSKPFASAISSVKSLFSKRTPSKSMPSLAMHQVSTSLAYIDAHKADRISKRHSAMVGTNSLRHKFSTCSLNTEEVTVQELSERYSQARARVLAETARRLQSTRSPSPVTPSSIDTGKTLPCFPEEDEYKDIGYPAEPAGESRSFARASVPSFATIGDIASSASSSRTCTATPSRPMSLIEPQSGSYSPTARKYPQNLPNSSYETLNMHASEHPSTSPGSMSHRASCATRIKKMASWEPKKQSAGQRYSVAMSQNISRRFQTRITHEYEQRIYCLHAHYTDVIERMEKRACNDMDRLQALQKE</sequence>
<evidence type="ECO:0000256" key="1">
    <source>
        <dbReference type="SAM" id="MobiDB-lite"/>
    </source>
</evidence>
<gene>
    <name evidence="2" type="ORF">IWW36_005960</name>
</gene>
<dbReference type="AlphaFoldDB" id="A0A9W8LW58"/>
<feature type="region of interest" description="Disordered" evidence="1">
    <location>
        <begin position="122"/>
        <end position="148"/>
    </location>
</feature>
<organism evidence="2 3">
    <name type="scientific">Coemansia brasiliensis</name>
    <dbReference type="NCBI Taxonomy" id="2650707"/>
    <lineage>
        <taxon>Eukaryota</taxon>
        <taxon>Fungi</taxon>
        <taxon>Fungi incertae sedis</taxon>
        <taxon>Zoopagomycota</taxon>
        <taxon>Kickxellomycotina</taxon>
        <taxon>Kickxellomycetes</taxon>
        <taxon>Kickxellales</taxon>
        <taxon>Kickxellaceae</taxon>
        <taxon>Coemansia</taxon>
    </lineage>
</organism>
<dbReference type="OrthoDB" id="5582252at2759"/>
<protein>
    <submittedName>
        <fullName evidence="2">Uncharacterized protein</fullName>
    </submittedName>
</protein>
<dbReference type="EMBL" id="JANBUW010001834">
    <property type="protein sequence ID" value="KAJ2842300.1"/>
    <property type="molecule type" value="Genomic_DNA"/>
</dbReference>
<dbReference type="Proteomes" id="UP001139887">
    <property type="component" value="Unassembled WGS sequence"/>
</dbReference>
<feature type="compositionally biased region" description="Low complexity" evidence="1">
    <location>
        <begin position="128"/>
        <end position="139"/>
    </location>
</feature>